<proteinExistence type="predicted"/>
<evidence type="ECO:0000313" key="3">
    <source>
        <dbReference type="EMBL" id="RPA73381.1"/>
    </source>
</evidence>
<gene>
    <name evidence="3" type="ORF">BJ508DRAFT_313860</name>
</gene>
<protein>
    <submittedName>
        <fullName evidence="3">Uncharacterized protein</fullName>
    </submittedName>
</protein>
<keyword evidence="2" id="KW-0472">Membrane</keyword>
<feature type="transmembrane region" description="Helical" evidence="2">
    <location>
        <begin position="80"/>
        <end position="97"/>
    </location>
</feature>
<feature type="region of interest" description="Disordered" evidence="1">
    <location>
        <begin position="1"/>
        <end position="30"/>
    </location>
</feature>
<feature type="transmembrane region" description="Helical" evidence="2">
    <location>
        <begin position="55"/>
        <end position="74"/>
    </location>
</feature>
<evidence type="ECO:0000313" key="4">
    <source>
        <dbReference type="Proteomes" id="UP000275078"/>
    </source>
</evidence>
<feature type="compositionally biased region" description="Polar residues" evidence="1">
    <location>
        <begin position="1"/>
        <end position="20"/>
    </location>
</feature>
<accession>A0A3N4HMQ8</accession>
<keyword evidence="2" id="KW-1133">Transmembrane helix</keyword>
<dbReference type="AlphaFoldDB" id="A0A3N4HMQ8"/>
<evidence type="ECO:0000256" key="2">
    <source>
        <dbReference type="SAM" id="Phobius"/>
    </source>
</evidence>
<sequence>MSNTAFPTPVTSGNDNSASGYPSEPPPYPSNGMADVDCGLGVNEIAYIKSGWRHLWFLVFGFISVTCLVFSSMLVKVLFWLFYTIRLYVMSLIWIRWQWKVRRNAGRAAQGVSLAEMGIQMPAGGM</sequence>
<dbReference type="Proteomes" id="UP000275078">
    <property type="component" value="Unassembled WGS sequence"/>
</dbReference>
<evidence type="ECO:0000256" key="1">
    <source>
        <dbReference type="SAM" id="MobiDB-lite"/>
    </source>
</evidence>
<reference evidence="3 4" key="1">
    <citation type="journal article" date="2018" name="Nat. Ecol. Evol.">
        <title>Pezizomycetes genomes reveal the molecular basis of ectomycorrhizal truffle lifestyle.</title>
        <authorList>
            <person name="Murat C."/>
            <person name="Payen T."/>
            <person name="Noel B."/>
            <person name="Kuo A."/>
            <person name="Morin E."/>
            <person name="Chen J."/>
            <person name="Kohler A."/>
            <person name="Krizsan K."/>
            <person name="Balestrini R."/>
            <person name="Da Silva C."/>
            <person name="Montanini B."/>
            <person name="Hainaut M."/>
            <person name="Levati E."/>
            <person name="Barry K.W."/>
            <person name="Belfiori B."/>
            <person name="Cichocki N."/>
            <person name="Clum A."/>
            <person name="Dockter R.B."/>
            <person name="Fauchery L."/>
            <person name="Guy J."/>
            <person name="Iotti M."/>
            <person name="Le Tacon F."/>
            <person name="Lindquist E.A."/>
            <person name="Lipzen A."/>
            <person name="Malagnac F."/>
            <person name="Mello A."/>
            <person name="Molinier V."/>
            <person name="Miyauchi S."/>
            <person name="Poulain J."/>
            <person name="Riccioni C."/>
            <person name="Rubini A."/>
            <person name="Sitrit Y."/>
            <person name="Splivallo R."/>
            <person name="Traeger S."/>
            <person name="Wang M."/>
            <person name="Zifcakova L."/>
            <person name="Wipf D."/>
            <person name="Zambonelli A."/>
            <person name="Paolocci F."/>
            <person name="Nowrousian M."/>
            <person name="Ottonello S."/>
            <person name="Baldrian P."/>
            <person name="Spatafora J.W."/>
            <person name="Henrissat B."/>
            <person name="Nagy L.G."/>
            <person name="Aury J.M."/>
            <person name="Wincker P."/>
            <person name="Grigoriev I.V."/>
            <person name="Bonfante P."/>
            <person name="Martin F.M."/>
        </authorList>
    </citation>
    <scope>NUCLEOTIDE SEQUENCE [LARGE SCALE GENOMIC DNA]</scope>
    <source>
        <strain evidence="3 4">RN42</strain>
    </source>
</reference>
<keyword evidence="2" id="KW-0812">Transmembrane</keyword>
<dbReference type="EMBL" id="ML119823">
    <property type="protein sequence ID" value="RPA73381.1"/>
    <property type="molecule type" value="Genomic_DNA"/>
</dbReference>
<organism evidence="3 4">
    <name type="scientific">Ascobolus immersus RN42</name>
    <dbReference type="NCBI Taxonomy" id="1160509"/>
    <lineage>
        <taxon>Eukaryota</taxon>
        <taxon>Fungi</taxon>
        <taxon>Dikarya</taxon>
        <taxon>Ascomycota</taxon>
        <taxon>Pezizomycotina</taxon>
        <taxon>Pezizomycetes</taxon>
        <taxon>Pezizales</taxon>
        <taxon>Ascobolaceae</taxon>
        <taxon>Ascobolus</taxon>
    </lineage>
</organism>
<name>A0A3N4HMQ8_ASCIM</name>
<keyword evidence="4" id="KW-1185">Reference proteome</keyword>